<evidence type="ECO:0000313" key="1">
    <source>
        <dbReference type="EMBL" id="QHS92990.1"/>
    </source>
</evidence>
<dbReference type="EMBL" id="MN739194">
    <property type="protein sequence ID" value="QHS92990.1"/>
    <property type="molecule type" value="Genomic_DNA"/>
</dbReference>
<accession>A0A6C0BLS5</accession>
<reference evidence="1" key="1">
    <citation type="journal article" date="2020" name="Nature">
        <title>Giant virus diversity and host interactions through global metagenomics.</title>
        <authorList>
            <person name="Schulz F."/>
            <person name="Roux S."/>
            <person name="Paez-Espino D."/>
            <person name="Jungbluth S."/>
            <person name="Walsh D.A."/>
            <person name="Denef V.J."/>
            <person name="McMahon K.D."/>
            <person name="Konstantinidis K.T."/>
            <person name="Eloe-Fadrosh E.A."/>
            <person name="Kyrpides N.C."/>
            <person name="Woyke T."/>
        </authorList>
    </citation>
    <scope>NUCLEOTIDE SEQUENCE</scope>
    <source>
        <strain evidence="1">GVMAG-M-3300017651-5</strain>
    </source>
</reference>
<sequence>MEYDRLGVNRLLINCNSILDSDYIHQSILNRPLINS</sequence>
<protein>
    <submittedName>
        <fullName evidence="1">Uncharacterized protein</fullName>
    </submittedName>
</protein>
<dbReference type="AlphaFoldDB" id="A0A6C0BLS5"/>
<proteinExistence type="predicted"/>
<name>A0A6C0BLS5_9ZZZZ</name>
<organism evidence="1">
    <name type="scientific">viral metagenome</name>
    <dbReference type="NCBI Taxonomy" id="1070528"/>
    <lineage>
        <taxon>unclassified sequences</taxon>
        <taxon>metagenomes</taxon>
        <taxon>organismal metagenomes</taxon>
    </lineage>
</organism>